<feature type="domain" description="Lipopolysaccharide assembly protein A" evidence="6">
    <location>
        <begin position="27"/>
        <end position="90"/>
    </location>
</feature>
<feature type="transmembrane region" description="Helical" evidence="5">
    <location>
        <begin position="7"/>
        <end position="25"/>
    </location>
</feature>
<dbReference type="EMBL" id="JACJFM010000002">
    <property type="protein sequence ID" value="MBB1485439.1"/>
    <property type="molecule type" value="Genomic_DNA"/>
</dbReference>
<keyword evidence="4 5" id="KW-0472">Membrane</keyword>
<evidence type="ECO:0000256" key="5">
    <source>
        <dbReference type="SAM" id="Phobius"/>
    </source>
</evidence>
<keyword evidence="8" id="KW-1185">Reference proteome</keyword>
<evidence type="ECO:0000256" key="2">
    <source>
        <dbReference type="ARBA" id="ARBA00022692"/>
    </source>
</evidence>
<name>A0A839ILR9_9GAMM</name>
<keyword evidence="2 5" id="KW-0812">Transmembrane</keyword>
<keyword evidence="3 5" id="KW-1133">Transmembrane helix</keyword>
<evidence type="ECO:0000256" key="4">
    <source>
        <dbReference type="ARBA" id="ARBA00023136"/>
    </source>
</evidence>
<dbReference type="Pfam" id="PF06305">
    <property type="entry name" value="LapA_dom"/>
    <property type="match status" value="1"/>
</dbReference>
<evidence type="ECO:0000313" key="7">
    <source>
        <dbReference type="EMBL" id="MBB1485439.1"/>
    </source>
</evidence>
<evidence type="ECO:0000256" key="3">
    <source>
        <dbReference type="ARBA" id="ARBA00022989"/>
    </source>
</evidence>
<dbReference type="AlphaFoldDB" id="A0A839ILR9"/>
<accession>A0A839ILR9</accession>
<sequence>MRWIKGGIFLVIVAAMMAAGILFSSRNTSTYAVDLVVLKLPEINIALLILASIVIGIVAGWLLSVNTYIRLKTGQMKVEKDLKLARKELDSLRLAGIKGHGTGNE</sequence>
<reference evidence="7 8" key="1">
    <citation type="submission" date="2020-08" db="EMBL/GenBank/DDBJ databases">
        <title>Oceanospirillum sp. nov. isolated from marine sediment.</title>
        <authorList>
            <person name="Ji X."/>
        </authorList>
    </citation>
    <scope>NUCLEOTIDE SEQUENCE [LARGE SCALE GENOMIC DNA]</scope>
    <source>
        <strain evidence="7 8">D5</strain>
    </source>
</reference>
<evidence type="ECO:0000259" key="6">
    <source>
        <dbReference type="Pfam" id="PF06305"/>
    </source>
</evidence>
<dbReference type="GO" id="GO:0005886">
    <property type="term" value="C:plasma membrane"/>
    <property type="evidence" value="ECO:0007669"/>
    <property type="project" value="InterPro"/>
</dbReference>
<organism evidence="7 8">
    <name type="scientific">Oceanospirillum sediminis</name>
    <dbReference type="NCBI Taxonomy" id="2760088"/>
    <lineage>
        <taxon>Bacteria</taxon>
        <taxon>Pseudomonadati</taxon>
        <taxon>Pseudomonadota</taxon>
        <taxon>Gammaproteobacteria</taxon>
        <taxon>Oceanospirillales</taxon>
        <taxon>Oceanospirillaceae</taxon>
        <taxon>Oceanospirillum</taxon>
    </lineage>
</organism>
<dbReference type="Proteomes" id="UP000565262">
    <property type="component" value="Unassembled WGS sequence"/>
</dbReference>
<proteinExistence type="predicted"/>
<dbReference type="RefSeq" id="WP_182807220.1">
    <property type="nucleotide sequence ID" value="NZ_JACJFM010000002.1"/>
</dbReference>
<evidence type="ECO:0000256" key="1">
    <source>
        <dbReference type="ARBA" id="ARBA00022475"/>
    </source>
</evidence>
<comment type="caution">
    <text evidence="7">The sequence shown here is derived from an EMBL/GenBank/DDBJ whole genome shotgun (WGS) entry which is preliminary data.</text>
</comment>
<feature type="transmembrane region" description="Helical" evidence="5">
    <location>
        <begin position="45"/>
        <end position="69"/>
    </location>
</feature>
<protein>
    <submittedName>
        <fullName evidence="7">LapA family protein</fullName>
    </submittedName>
</protein>
<dbReference type="InterPro" id="IPR010445">
    <property type="entry name" value="LapA_dom"/>
</dbReference>
<gene>
    <name evidence="7" type="ORF">H4O21_02295</name>
</gene>
<evidence type="ECO:0000313" key="8">
    <source>
        <dbReference type="Proteomes" id="UP000565262"/>
    </source>
</evidence>
<keyword evidence="1" id="KW-1003">Cell membrane</keyword>